<evidence type="ECO:0000256" key="5">
    <source>
        <dbReference type="ARBA" id="ARBA00023040"/>
    </source>
</evidence>
<name>A0A193KUC7_SCHMD</name>
<feature type="transmembrane region" description="Helical" evidence="10">
    <location>
        <begin position="80"/>
        <end position="100"/>
    </location>
</feature>
<dbReference type="PROSITE" id="PS50262">
    <property type="entry name" value="G_PROTEIN_RECEP_F1_2"/>
    <property type="match status" value="1"/>
</dbReference>
<dbReference type="SUPFAM" id="SSF81321">
    <property type="entry name" value="Family A G protein-coupled receptor-like"/>
    <property type="match status" value="1"/>
</dbReference>
<feature type="transmembrane region" description="Helical" evidence="10">
    <location>
        <begin position="221"/>
        <end position="247"/>
    </location>
</feature>
<feature type="domain" description="G-protein coupled receptors family 1 profile" evidence="11">
    <location>
        <begin position="59"/>
        <end position="332"/>
    </location>
</feature>
<evidence type="ECO:0000256" key="10">
    <source>
        <dbReference type="SAM" id="Phobius"/>
    </source>
</evidence>
<evidence type="ECO:0000256" key="2">
    <source>
        <dbReference type="ARBA" id="ARBA00022475"/>
    </source>
</evidence>
<dbReference type="EMBL" id="KX018917">
    <property type="protein sequence ID" value="ANO39078.1"/>
    <property type="molecule type" value="mRNA"/>
</dbReference>
<gene>
    <name evidence="12" type="primary">gcr117</name>
</gene>
<keyword evidence="5" id="KW-0297">G-protein coupled receptor</keyword>
<keyword evidence="2" id="KW-1003">Cell membrane</keyword>
<keyword evidence="6 10" id="KW-0472">Membrane</keyword>
<evidence type="ECO:0000313" key="12">
    <source>
        <dbReference type="EMBL" id="ANO39078.1"/>
    </source>
</evidence>
<feature type="transmembrane region" description="Helical" evidence="10">
    <location>
        <begin position="268"/>
        <end position="296"/>
    </location>
</feature>
<evidence type="ECO:0000259" key="11">
    <source>
        <dbReference type="PROSITE" id="PS50262"/>
    </source>
</evidence>
<comment type="subcellular location">
    <subcellularLocation>
        <location evidence="1">Cell membrane</location>
        <topology evidence="1">Multi-pass membrane protein</topology>
    </subcellularLocation>
</comment>
<evidence type="ECO:0000256" key="6">
    <source>
        <dbReference type="ARBA" id="ARBA00023136"/>
    </source>
</evidence>
<feature type="transmembrane region" description="Helical" evidence="10">
    <location>
        <begin position="169"/>
        <end position="190"/>
    </location>
</feature>
<dbReference type="Pfam" id="PF00001">
    <property type="entry name" value="7tm_1"/>
    <property type="match status" value="1"/>
</dbReference>
<reference evidence="12" key="1">
    <citation type="journal article" date="2016" name="PLoS Biol.">
        <title>GPCRs Direct Germline Development and Somatic Gonad Function in Planarians.</title>
        <authorList>
            <person name="Saberi A."/>
            <person name="Jamal A."/>
            <person name="Beets I."/>
            <person name="Schoofs L."/>
            <person name="Newmark P.A."/>
        </authorList>
    </citation>
    <scope>NUCLEOTIDE SEQUENCE</scope>
</reference>
<evidence type="ECO:0000256" key="3">
    <source>
        <dbReference type="ARBA" id="ARBA00022692"/>
    </source>
</evidence>
<feature type="transmembrane region" description="Helical" evidence="10">
    <location>
        <begin position="47"/>
        <end position="68"/>
    </location>
</feature>
<sequence length="369" mass="42759">MGYFTSKKLNYSYIDSPYDMLYLCDPKTENININCAISEILGFSSGYIFPFVGFIGVVSNIYICYIFLFRYPKRTRQTILLSYLALADLLNILAFGWLWIFPAKGLPYMTNGNIYFFIINQSSVYCTVFRTLYFFTSTVTFAIFLLVCLDRCFAIYFPFRSLRITNKMTFLTCSIVFLFCLPLTVLYTGFIRTIYQHPYFFCTIGNKDKSLNLFLNLYRVLIVHSGVLFTVGIIISNLALILKLVLLSKTNLLLIKTKSNNIQREIRSTITILILSLIFLSGSLPNTCLFFIMKSLQNDSTINQNYLQFLYSLTDAFYQLLIWIESFSFLVYVIRMKNFRALILSNSTKNLSITSTIKNKITFQLSNVK</sequence>
<feature type="transmembrane region" description="Helical" evidence="10">
    <location>
        <begin position="132"/>
        <end position="157"/>
    </location>
</feature>
<evidence type="ECO:0000256" key="9">
    <source>
        <dbReference type="ARBA" id="ARBA00023224"/>
    </source>
</evidence>
<keyword evidence="9" id="KW-0807">Transducer</keyword>
<proteinExistence type="evidence at transcript level"/>
<evidence type="ECO:0000256" key="8">
    <source>
        <dbReference type="ARBA" id="ARBA00023180"/>
    </source>
</evidence>
<feature type="transmembrane region" description="Helical" evidence="10">
    <location>
        <begin position="316"/>
        <end position="334"/>
    </location>
</feature>
<evidence type="ECO:0000256" key="4">
    <source>
        <dbReference type="ARBA" id="ARBA00022989"/>
    </source>
</evidence>
<dbReference type="GO" id="GO:0005886">
    <property type="term" value="C:plasma membrane"/>
    <property type="evidence" value="ECO:0007669"/>
    <property type="project" value="UniProtKB-SubCell"/>
</dbReference>
<keyword evidence="3 10" id="KW-0812">Transmembrane</keyword>
<accession>A0A193KUC7</accession>
<dbReference type="PANTHER" id="PTHR24246:SF27">
    <property type="entry name" value="ADENOSINE RECEPTOR, ISOFORM A"/>
    <property type="match status" value="1"/>
</dbReference>
<dbReference type="Gene3D" id="1.20.1070.10">
    <property type="entry name" value="Rhodopsin 7-helix transmembrane proteins"/>
    <property type="match status" value="1"/>
</dbReference>
<evidence type="ECO:0000256" key="1">
    <source>
        <dbReference type="ARBA" id="ARBA00004651"/>
    </source>
</evidence>
<protein>
    <submittedName>
        <fullName evidence="12">GCR117</fullName>
    </submittedName>
</protein>
<dbReference type="GO" id="GO:0004930">
    <property type="term" value="F:G protein-coupled receptor activity"/>
    <property type="evidence" value="ECO:0007669"/>
    <property type="project" value="UniProtKB-KW"/>
</dbReference>
<keyword evidence="4 10" id="KW-1133">Transmembrane helix</keyword>
<keyword evidence="8" id="KW-0325">Glycoprotein</keyword>
<dbReference type="InterPro" id="IPR000276">
    <property type="entry name" value="GPCR_Rhodpsn"/>
</dbReference>
<keyword evidence="7" id="KW-0675">Receptor</keyword>
<dbReference type="AlphaFoldDB" id="A0A193KUC7"/>
<evidence type="ECO:0000256" key="7">
    <source>
        <dbReference type="ARBA" id="ARBA00023170"/>
    </source>
</evidence>
<dbReference type="InterPro" id="IPR017452">
    <property type="entry name" value="GPCR_Rhodpsn_7TM"/>
</dbReference>
<dbReference type="CDD" id="cd00637">
    <property type="entry name" value="7tm_classA_rhodopsin-like"/>
    <property type="match status" value="1"/>
</dbReference>
<dbReference type="PANTHER" id="PTHR24246">
    <property type="entry name" value="OLFACTORY RECEPTOR AND ADENOSINE RECEPTOR"/>
    <property type="match status" value="1"/>
</dbReference>
<organism evidence="12">
    <name type="scientific">Schmidtea mediterranea</name>
    <name type="common">Freshwater planarian flatworm</name>
    <dbReference type="NCBI Taxonomy" id="79327"/>
    <lineage>
        <taxon>Eukaryota</taxon>
        <taxon>Metazoa</taxon>
        <taxon>Spiralia</taxon>
        <taxon>Lophotrochozoa</taxon>
        <taxon>Platyhelminthes</taxon>
        <taxon>Rhabditophora</taxon>
        <taxon>Seriata</taxon>
        <taxon>Tricladida</taxon>
        <taxon>Continenticola</taxon>
        <taxon>Geoplanoidea</taxon>
        <taxon>Dugesiidae</taxon>
        <taxon>Schmidtea</taxon>
    </lineage>
</organism>